<dbReference type="EMBL" id="ADVG01000004">
    <property type="protein sequence ID" value="EFH82790.1"/>
    <property type="molecule type" value="Genomic_DNA"/>
</dbReference>
<keyword evidence="1 3" id="KW-0597">Phosphoprotein</keyword>
<dbReference type="SUPFAM" id="SSF52172">
    <property type="entry name" value="CheY-like"/>
    <property type="match status" value="1"/>
</dbReference>
<organism evidence="5 6">
    <name type="scientific">Ktedonobacter racemifer DSM 44963</name>
    <dbReference type="NCBI Taxonomy" id="485913"/>
    <lineage>
        <taxon>Bacteria</taxon>
        <taxon>Bacillati</taxon>
        <taxon>Chloroflexota</taxon>
        <taxon>Ktedonobacteria</taxon>
        <taxon>Ktedonobacterales</taxon>
        <taxon>Ktedonobacteraceae</taxon>
        <taxon>Ktedonobacter</taxon>
    </lineage>
</organism>
<evidence type="ECO:0000313" key="5">
    <source>
        <dbReference type="EMBL" id="EFH82790.1"/>
    </source>
</evidence>
<reference evidence="5 6" key="1">
    <citation type="journal article" date="2011" name="Stand. Genomic Sci.">
        <title>Non-contiguous finished genome sequence and contextual data of the filamentous soil bacterium Ktedonobacter racemifer type strain (SOSP1-21).</title>
        <authorList>
            <person name="Chang Y.J."/>
            <person name="Land M."/>
            <person name="Hauser L."/>
            <person name="Chertkov O."/>
            <person name="Del Rio T.G."/>
            <person name="Nolan M."/>
            <person name="Copeland A."/>
            <person name="Tice H."/>
            <person name="Cheng J.F."/>
            <person name="Lucas S."/>
            <person name="Han C."/>
            <person name="Goodwin L."/>
            <person name="Pitluck S."/>
            <person name="Ivanova N."/>
            <person name="Ovchinikova G."/>
            <person name="Pati A."/>
            <person name="Chen A."/>
            <person name="Palaniappan K."/>
            <person name="Mavromatis K."/>
            <person name="Liolios K."/>
            <person name="Brettin T."/>
            <person name="Fiebig A."/>
            <person name="Rohde M."/>
            <person name="Abt B."/>
            <person name="Goker M."/>
            <person name="Detter J.C."/>
            <person name="Woyke T."/>
            <person name="Bristow J."/>
            <person name="Eisen J.A."/>
            <person name="Markowitz V."/>
            <person name="Hugenholtz P."/>
            <person name="Kyrpides N.C."/>
            <person name="Klenk H.P."/>
            <person name="Lapidus A."/>
        </authorList>
    </citation>
    <scope>NUCLEOTIDE SEQUENCE [LARGE SCALE GENOMIC DNA]</scope>
    <source>
        <strain evidence="6">DSM 44963</strain>
    </source>
</reference>
<dbReference type="PANTHER" id="PTHR44591">
    <property type="entry name" value="STRESS RESPONSE REGULATOR PROTEIN 1"/>
    <property type="match status" value="1"/>
</dbReference>
<keyword evidence="2" id="KW-0902">Two-component regulatory system</keyword>
<dbReference type="GO" id="GO:0000160">
    <property type="term" value="P:phosphorelay signal transduction system"/>
    <property type="evidence" value="ECO:0007669"/>
    <property type="project" value="UniProtKB-KW"/>
</dbReference>
<dbReference type="AlphaFoldDB" id="D6U2C2"/>
<dbReference type="InterPro" id="IPR050595">
    <property type="entry name" value="Bact_response_regulator"/>
</dbReference>
<dbReference type="Pfam" id="PF00072">
    <property type="entry name" value="Response_reg"/>
    <property type="match status" value="1"/>
</dbReference>
<evidence type="ECO:0000313" key="6">
    <source>
        <dbReference type="Proteomes" id="UP000004508"/>
    </source>
</evidence>
<dbReference type="STRING" id="485913.Krac_3640"/>
<dbReference type="PROSITE" id="PS50110">
    <property type="entry name" value="RESPONSE_REGULATORY"/>
    <property type="match status" value="1"/>
</dbReference>
<dbReference type="Gene3D" id="3.40.50.2300">
    <property type="match status" value="1"/>
</dbReference>
<feature type="modified residue" description="4-aspartylphosphate" evidence="3">
    <location>
        <position position="64"/>
    </location>
</feature>
<dbReference type="PANTHER" id="PTHR44591:SF14">
    <property type="entry name" value="PROTEIN PILG"/>
    <property type="match status" value="1"/>
</dbReference>
<dbReference type="OrthoDB" id="159357at2"/>
<feature type="domain" description="Response regulatory" evidence="4">
    <location>
        <begin position="14"/>
        <end position="129"/>
    </location>
</feature>
<accession>D6U2C2</accession>
<keyword evidence="6" id="KW-1185">Reference proteome</keyword>
<dbReference type="Proteomes" id="UP000004508">
    <property type="component" value="Unassembled WGS sequence"/>
</dbReference>
<sequence>MFNYTEQPGKAAKNILVVEDDAEIGLFLTEAIKQETPHTATLATTGKDALNHLERMQLDLFVCDYRLPDMDGYTLYQVIRSMESYDDTPVILISAMPDLMAISVQHKKLLRMKKPIELDEFLYLLQELL</sequence>
<gene>
    <name evidence="5" type="ORF">Krac_3640</name>
</gene>
<dbReference type="SMART" id="SM00448">
    <property type="entry name" value="REC"/>
    <property type="match status" value="1"/>
</dbReference>
<dbReference type="RefSeq" id="WP_007921169.1">
    <property type="nucleotide sequence ID" value="NZ_ADVG01000004.1"/>
</dbReference>
<evidence type="ECO:0000256" key="2">
    <source>
        <dbReference type="ARBA" id="ARBA00023012"/>
    </source>
</evidence>
<evidence type="ECO:0000256" key="1">
    <source>
        <dbReference type="ARBA" id="ARBA00022553"/>
    </source>
</evidence>
<evidence type="ECO:0000259" key="4">
    <source>
        <dbReference type="PROSITE" id="PS50110"/>
    </source>
</evidence>
<protein>
    <submittedName>
        <fullName evidence="5">Response regulator receiver protein</fullName>
    </submittedName>
</protein>
<comment type="caution">
    <text evidence="5">The sequence shown here is derived from an EMBL/GenBank/DDBJ whole genome shotgun (WGS) entry which is preliminary data.</text>
</comment>
<dbReference type="InParanoid" id="D6U2C2"/>
<dbReference type="InterPro" id="IPR001789">
    <property type="entry name" value="Sig_transdc_resp-reg_receiver"/>
</dbReference>
<dbReference type="InterPro" id="IPR011006">
    <property type="entry name" value="CheY-like_superfamily"/>
</dbReference>
<evidence type="ECO:0000256" key="3">
    <source>
        <dbReference type="PROSITE-ProRule" id="PRU00169"/>
    </source>
</evidence>
<name>D6U2C2_KTERA</name>
<dbReference type="eggNOG" id="COG0745">
    <property type="taxonomic scope" value="Bacteria"/>
</dbReference>
<proteinExistence type="predicted"/>